<dbReference type="SUPFAM" id="SSF53850">
    <property type="entry name" value="Periplasmic binding protein-like II"/>
    <property type="match status" value="1"/>
</dbReference>
<dbReference type="PANTHER" id="PTHR30290:SF38">
    <property type="entry name" value="D,D-DIPEPTIDE-BINDING PERIPLASMIC PROTEIN DDPA-RELATED"/>
    <property type="match status" value="1"/>
</dbReference>
<dbReference type="AlphaFoldDB" id="A0A1I8APQ1"/>
<accession>A0A1I8APQ1</accession>
<keyword evidence="1" id="KW-0732">Signal</keyword>
<dbReference type="Gene3D" id="3.10.105.10">
    <property type="entry name" value="Dipeptide-binding Protein, Domain 3"/>
    <property type="match status" value="1"/>
</dbReference>
<dbReference type="GO" id="GO:0042938">
    <property type="term" value="P:dipeptide transport"/>
    <property type="evidence" value="ECO:0007669"/>
    <property type="project" value="TreeGrafter"/>
</dbReference>
<dbReference type="GO" id="GO:1904680">
    <property type="term" value="F:peptide transmembrane transporter activity"/>
    <property type="evidence" value="ECO:0007669"/>
    <property type="project" value="TreeGrafter"/>
</dbReference>
<proteinExistence type="predicted"/>
<dbReference type="Pfam" id="PF00496">
    <property type="entry name" value="SBP_bac_5"/>
    <property type="match status" value="1"/>
</dbReference>
<organism evidence="3 4">
    <name type="scientific">Steinernema glaseri</name>
    <dbReference type="NCBI Taxonomy" id="37863"/>
    <lineage>
        <taxon>Eukaryota</taxon>
        <taxon>Metazoa</taxon>
        <taxon>Ecdysozoa</taxon>
        <taxon>Nematoda</taxon>
        <taxon>Chromadorea</taxon>
        <taxon>Rhabditida</taxon>
        <taxon>Tylenchina</taxon>
        <taxon>Panagrolaimomorpha</taxon>
        <taxon>Strongyloidoidea</taxon>
        <taxon>Steinernematidae</taxon>
        <taxon>Steinernema</taxon>
    </lineage>
</organism>
<dbReference type="InterPro" id="IPR000914">
    <property type="entry name" value="SBP_5_dom"/>
</dbReference>
<reference evidence="4" key="1">
    <citation type="submission" date="2016-11" db="UniProtKB">
        <authorList>
            <consortium name="WormBaseParasite"/>
        </authorList>
    </citation>
    <scope>IDENTIFICATION</scope>
</reference>
<protein>
    <submittedName>
        <fullName evidence="4">SBP_bac_5 domain-containing protein</fullName>
    </submittedName>
</protein>
<dbReference type="WBParaSite" id="L893_g7896.t1">
    <property type="protein sequence ID" value="L893_g7896.t1"/>
    <property type="gene ID" value="L893_g7896"/>
</dbReference>
<feature type="domain" description="Solute-binding protein family 5" evidence="2">
    <location>
        <begin position="1"/>
        <end position="62"/>
    </location>
</feature>
<evidence type="ECO:0000256" key="1">
    <source>
        <dbReference type="ARBA" id="ARBA00022729"/>
    </source>
</evidence>
<evidence type="ECO:0000313" key="3">
    <source>
        <dbReference type="Proteomes" id="UP000095287"/>
    </source>
</evidence>
<keyword evidence="3" id="KW-1185">Reference proteome</keyword>
<name>A0A1I8APQ1_9BILA</name>
<evidence type="ECO:0000313" key="4">
    <source>
        <dbReference type="WBParaSite" id="L893_g7896.t1"/>
    </source>
</evidence>
<dbReference type="Proteomes" id="UP000095287">
    <property type="component" value="Unplaced"/>
</dbReference>
<dbReference type="PANTHER" id="PTHR30290">
    <property type="entry name" value="PERIPLASMIC BINDING COMPONENT OF ABC TRANSPORTER"/>
    <property type="match status" value="1"/>
</dbReference>
<evidence type="ECO:0000259" key="2">
    <source>
        <dbReference type="Pfam" id="PF00496"/>
    </source>
</evidence>
<sequence>MAEMLQADWGKVGLDVKIVSYEWGEYIKRTKNGEHDVMLLGWTGDNGDPDNWMGTLYSCGAIGSNNVSMWCDPEYDALVQQAKRITDPAARTALYQQAQQ</sequence>
<dbReference type="InterPro" id="IPR039424">
    <property type="entry name" value="SBP_5"/>
</dbReference>